<dbReference type="InterPro" id="IPR017149">
    <property type="entry name" value="GSH_degradosome_Dug2"/>
</dbReference>
<feature type="repeat" description="WD" evidence="7">
    <location>
        <begin position="288"/>
        <end position="318"/>
    </location>
</feature>
<feature type="domain" description="Peptidase M20 dimerisation" evidence="8">
    <location>
        <begin position="572"/>
        <end position="726"/>
    </location>
</feature>
<feature type="repeat" description="WD" evidence="7">
    <location>
        <begin position="327"/>
        <end position="366"/>
    </location>
</feature>
<keyword evidence="3" id="KW-0645">Protease</keyword>
<dbReference type="Pfam" id="PF01546">
    <property type="entry name" value="Peptidase_M20"/>
    <property type="match status" value="1"/>
</dbReference>
<name>A0A9W8EDQ7_9FUNG</name>
<dbReference type="AlphaFoldDB" id="A0A9W8EDQ7"/>
<dbReference type="GO" id="GO:0046872">
    <property type="term" value="F:metal ion binding"/>
    <property type="evidence" value="ECO:0007669"/>
    <property type="project" value="UniProtKB-KW"/>
</dbReference>
<dbReference type="InterPro" id="IPR036264">
    <property type="entry name" value="Bact_exopeptidase_dim_dom"/>
</dbReference>
<dbReference type="PANTHER" id="PTHR43270:SF8">
    <property type="entry name" value="DI- AND TRIPEPTIDASE DUG2-RELATED"/>
    <property type="match status" value="1"/>
</dbReference>
<dbReference type="Gene3D" id="3.30.70.360">
    <property type="match status" value="1"/>
</dbReference>
<keyword evidence="10" id="KW-1185">Reference proteome</keyword>
<dbReference type="InterPro" id="IPR020472">
    <property type="entry name" value="WD40_PAC1"/>
</dbReference>
<evidence type="ECO:0000313" key="9">
    <source>
        <dbReference type="EMBL" id="KAJ1983051.1"/>
    </source>
</evidence>
<evidence type="ECO:0000259" key="8">
    <source>
        <dbReference type="Pfam" id="PF07687"/>
    </source>
</evidence>
<keyword evidence="5" id="KW-0677">Repeat</keyword>
<dbReference type="InterPro" id="IPR002933">
    <property type="entry name" value="Peptidase_M20"/>
</dbReference>
<evidence type="ECO:0000256" key="2">
    <source>
        <dbReference type="ARBA" id="ARBA00022574"/>
    </source>
</evidence>
<evidence type="ECO:0000256" key="7">
    <source>
        <dbReference type="PROSITE-ProRule" id="PRU00221"/>
    </source>
</evidence>
<dbReference type="CDD" id="cd00200">
    <property type="entry name" value="WD40"/>
    <property type="match status" value="1"/>
</dbReference>
<comment type="caution">
    <text evidence="9">The sequence shown here is derived from an EMBL/GenBank/DDBJ whole genome shotgun (WGS) entry which is preliminary data.</text>
</comment>
<dbReference type="SUPFAM" id="SSF53187">
    <property type="entry name" value="Zn-dependent exopeptidases"/>
    <property type="match status" value="1"/>
</dbReference>
<dbReference type="SMART" id="SM00320">
    <property type="entry name" value="WD40"/>
    <property type="match status" value="7"/>
</dbReference>
<dbReference type="PANTHER" id="PTHR43270">
    <property type="entry name" value="BETA-ALA-HIS DIPEPTIDASE"/>
    <property type="match status" value="1"/>
</dbReference>
<dbReference type="GO" id="GO:0006508">
    <property type="term" value="P:proteolysis"/>
    <property type="evidence" value="ECO:0007669"/>
    <property type="project" value="UniProtKB-KW"/>
</dbReference>
<dbReference type="GO" id="GO:0008233">
    <property type="term" value="F:peptidase activity"/>
    <property type="evidence" value="ECO:0007669"/>
    <property type="project" value="UniProtKB-KW"/>
</dbReference>
<evidence type="ECO:0000256" key="3">
    <source>
        <dbReference type="ARBA" id="ARBA00022670"/>
    </source>
</evidence>
<dbReference type="Pfam" id="PF07687">
    <property type="entry name" value="M20_dimer"/>
    <property type="match status" value="1"/>
</dbReference>
<evidence type="ECO:0000256" key="4">
    <source>
        <dbReference type="ARBA" id="ARBA00022723"/>
    </source>
</evidence>
<accession>A0A9W8EDQ7</accession>
<dbReference type="PRINTS" id="PR00320">
    <property type="entry name" value="GPROTEINBRPT"/>
</dbReference>
<keyword evidence="6" id="KW-0378">Hydrolase</keyword>
<dbReference type="PROSITE" id="PS50082">
    <property type="entry name" value="WD_REPEATS_2"/>
    <property type="match status" value="4"/>
</dbReference>
<evidence type="ECO:0000256" key="1">
    <source>
        <dbReference type="ARBA" id="ARBA00006247"/>
    </source>
</evidence>
<dbReference type="EMBL" id="JANBQB010000072">
    <property type="protein sequence ID" value="KAJ1983051.1"/>
    <property type="molecule type" value="Genomic_DNA"/>
</dbReference>
<dbReference type="InterPro" id="IPR015943">
    <property type="entry name" value="WD40/YVTN_repeat-like_dom_sf"/>
</dbReference>
<evidence type="ECO:0000256" key="5">
    <source>
        <dbReference type="ARBA" id="ARBA00022737"/>
    </source>
</evidence>
<gene>
    <name evidence="9" type="ORF">H4R34_001507</name>
</gene>
<dbReference type="InterPro" id="IPR019775">
    <property type="entry name" value="WD40_repeat_CS"/>
</dbReference>
<keyword evidence="4" id="KW-0479">Metal-binding</keyword>
<keyword evidence="2 7" id="KW-0853">WD repeat</keyword>
<dbReference type="InterPro" id="IPR051458">
    <property type="entry name" value="Cyt/Met_Dipeptidase"/>
</dbReference>
<evidence type="ECO:0000313" key="10">
    <source>
        <dbReference type="Proteomes" id="UP001151582"/>
    </source>
</evidence>
<dbReference type="SUPFAM" id="SSF55031">
    <property type="entry name" value="Bacterial exopeptidase dimerisation domain"/>
    <property type="match status" value="1"/>
</dbReference>
<dbReference type="InterPro" id="IPR011650">
    <property type="entry name" value="Peptidase_M20_dimer"/>
</dbReference>
<reference evidence="9" key="1">
    <citation type="submission" date="2022-07" db="EMBL/GenBank/DDBJ databases">
        <title>Phylogenomic reconstructions and comparative analyses of Kickxellomycotina fungi.</title>
        <authorList>
            <person name="Reynolds N.K."/>
            <person name="Stajich J.E."/>
            <person name="Barry K."/>
            <person name="Grigoriev I.V."/>
            <person name="Crous P."/>
            <person name="Smith M.E."/>
        </authorList>
    </citation>
    <scope>NUCLEOTIDE SEQUENCE</scope>
    <source>
        <strain evidence="9">RSA 567</strain>
    </source>
</reference>
<dbReference type="PROSITE" id="PS00678">
    <property type="entry name" value="WD_REPEATS_1"/>
    <property type="match status" value="2"/>
</dbReference>
<dbReference type="Proteomes" id="UP001151582">
    <property type="component" value="Unassembled WGS sequence"/>
</dbReference>
<sequence length="835" mass="91813">MNAKFKNLSLAPSSPGGGGSEPDIDVHCFQSLYHKDHSVLSLAATEYYIFCGTQGSCIHVWGAQDFLPRTVLRGHTGSVFALTLDTAHNILYSGSGDGTVRAWDTQTLTCQFVLHSGPNVGDILSLAYCPEFDTLFMGCQNTSIQWFSPSAIDANPKSSGELESISQNSKFFDSATSQTFALDLDPSVEHYMVYDQHIQPHSHYGHVYALTLGTLPSSDAVVLFSGSGDGQVKLWTVQADGIKPLRSLKGEIANIFSMTLSEGLLFCGCQDGAIKIWDLETYHIMWVLKAHTDDVLSLTSNQQNLISASADGTIKIWDKNFECLHTLAAHEGIILTIATANGYLVSGGSDQVVKFWDIPSHIATVSPSPLPPLYRHAMLATLERWVAYPSISGNPRYQQDCRRAARFLKTLMEQLGAESYLVPGAYGHNPLVFGKFMVSGHTSPLHSPTQDPPPSPVAPTVLVYGHYDVFSVDEDLWDSPPFQMSGRNGYIYGRGVTDDKGPILAMLYAVHELLQERSLPVNVCFLIEGEEENGSIGLKEAVASVREAVGQPDVVLLSNSYWMGEELPCLTYGLRGSIQATVNVIGKRQQDVHSGVSGGAVAEPLQIMLKLLANLADSEGKVTAIPGFQTDVLPVSDREKQYYQEIINRTEAEPPSVEQAQQRIQGLMSRWRYPALTVHKVEVSGPHNNDSIIPHTAQASVSMRIVPNQSMEAITRLFTNHLETLFAAQNTDCELKIEIRKQANWWLGDTTNWYFKAAEKAVEKHWGTKPIYIREGGTIGSVPWLESFFAASAVNIPLGQSSDQAHLCNERIRLKNLLVGKDVIKDFFRSFGDTV</sequence>
<dbReference type="InterPro" id="IPR001680">
    <property type="entry name" value="WD40_rpt"/>
</dbReference>
<proteinExistence type="inferred from homology"/>
<dbReference type="SUPFAM" id="SSF50978">
    <property type="entry name" value="WD40 repeat-like"/>
    <property type="match status" value="1"/>
</dbReference>
<dbReference type="PROSITE" id="PS50294">
    <property type="entry name" value="WD_REPEATS_REGION"/>
    <property type="match status" value="3"/>
</dbReference>
<organism evidence="9 10">
    <name type="scientific">Dimargaris verticillata</name>
    <dbReference type="NCBI Taxonomy" id="2761393"/>
    <lineage>
        <taxon>Eukaryota</taxon>
        <taxon>Fungi</taxon>
        <taxon>Fungi incertae sedis</taxon>
        <taxon>Zoopagomycota</taxon>
        <taxon>Kickxellomycotina</taxon>
        <taxon>Dimargaritomycetes</taxon>
        <taxon>Dimargaritales</taxon>
        <taxon>Dimargaritaceae</taxon>
        <taxon>Dimargaris</taxon>
    </lineage>
</organism>
<feature type="repeat" description="WD" evidence="7">
    <location>
        <begin position="248"/>
        <end position="281"/>
    </location>
</feature>
<comment type="similarity">
    <text evidence="1">Belongs to the peptidase M20A family.</text>
</comment>
<dbReference type="Gene3D" id="3.40.630.10">
    <property type="entry name" value="Zn peptidases"/>
    <property type="match status" value="1"/>
</dbReference>
<dbReference type="PIRSF" id="PIRSF037237">
    <property type="entry name" value="Peptidase_WD_repeats_DUG2"/>
    <property type="match status" value="1"/>
</dbReference>
<evidence type="ECO:0000256" key="6">
    <source>
        <dbReference type="ARBA" id="ARBA00022801"/>
    </source>
</evidence>
<feature type="repeat" description="WD" evidence="7">
    <location>
        <begin position="72"/>
        <end position="107"/>
    </location>
</feature>
<dbReference type="InterPro" id="IPR036322">
    <property type="entry name" value="WD40_repeat_dom_sf"/>
</dbReference>
<dbReference type="Gene3D" id="2.130.10.10">
    <property type="entry name" value="YVTN repeat-like/Quinoprotein amine dehydrogenase"/>
    <property type="match status" value="2"/>
</dbReference>
<dbReference type="Pfam" id="PF00400">
    <property type="entry name" value="WD40"/>
    <property type="match status" value="5"/>
</dbReference>
<dbReference type="OrthoDB" id="7832001at2759"/>
<dbReference type="GO" id="GO:0006751">
    <property type="term" value="P:glutathione catabolic process"/>
    <property type="evidence" value="ECO:0007669"/>
    <property type="project" value="InterPro"/>
</dbReference>
<protein>
    <recommendedName>
        <fullName evidence="8">Peptidase M20 dimerisation domain-containing protein</fullName>
    </recommendedName>
</protein>